<dbReference type="GO" id="GO:0016192">
    <property type="term" value="P:vesicle-mediated transport"/>
    <property type="evidence" value="ECO:0007669"/>
    <property type="project" value="UniProtKB-KW"/>
</dbReference>
<dbReference type="InterPro" id="IPR005225">
    <property type="entry name" value="Small_GTP-bd"/>
</dbReference>
<evidence type="ECO:0000256" key="3">
    <source>
        <dbReference type="ARBA" id="ARBA00004299"/>
    </source>
</evidence>
<evidence type="ECO:0000256" key="17">
    <source>
        <dbReference type="ARBA" id="ARBA00022801"/>
    </source>
</evidence>
<feature type="binding site" evidence="32">
    <location>
        <position position="34"/>
    </location>
    <ligand>
        <name>GTP</name>
        <dbReference type="ChEBI" id="CHEBI:37565"/>
    </ligand>
</feature>
<evidence type="ECO:0000256" key="31">
    <source>
        <dbReference type="PIRSR" id="PIRSR606687-1"/>
    </source>
</evidence>
<feature type="binding site" evidence="35">
    <location>
        <position position="193"/>
    </location>
    <ligand>
        <name>S-adenosyl-L-methionine</name>
        <dbReference type="ChEBI" id="CHEBI:59789"/>
    </ligand>
</feature>
<dbReference type="GO" id="GO:0012507">
    <property type="term" value="C:ER to Golgi transport vesicle membrane"/>
    <property type="evidence" value="ECO:0007669"/>
    <property type="project" value="UniProtKB-SubCell"/>
</dbReference>
<dbReference type="SMART" id="SM00178">
    <property type="entry name" value="SAR"/>
    <property type="match status" value="1"/>
</dbReference>
<feature type="binding site" evidence="35">
    <location>
        <position position="246"/>
    </location>
    <ligand>
        <name>S-adenosyl-L-methionine</name>
        <dbReference type="ChEBI" id="CHEBI:59789"/>
    </ligand>
</feature>
<dbReference type="NCBIfam" id="TIGR00755">
    <property type="entry name" value="ksgA"/>
    <property type="match status" value="1"/>
</dbReference>
<feature type="binding site" evidence="32">
    <location>
        <position position="173"/>
    </location>
    <ligand>
        <name>GTP</name>
        <dbReference type="ChEBI" id="CHEBI:37565"/>
    </ligand>
</feature>
<dbReference type="EMBL" id="GG745348">
    <property type="protein sequence ID" value="KNE65756.1"/>
    <property type="molecule type" value="Genomic_DNA"/>
</dbReference>
<evidence type="ECO:0000256" key="27">
    <source>
        <dbReference type="ARBA" id="ARBA00030500"/>
    </source>
</evidence>
<evidence type="ECO:0000256" key="1">
    <source>
        <dbReference type="ARBA" id="ARBA00002977"/>
    </source>
</evidence>
<dbReference type="CDD" id="cd02440">
    <property type="entry name" value="AdoMet_MTases"/>
    <property type="match status" value="1"/>
</dbReference>
<dbReference type="InterPro" id="IPR027417">
    <property type="entry name" value="P-loop_NTPase"/>
</dbReference>
<dbReference type="Pfam" id="PF00398">
    <property type="entry name" value="RrnaAD"/>
    <property type="match status" value="1"/>
</dbReference>
<dbReference type="PROSITE" id="PS51417">
    <property type="entry name" value="ARF"/>
    <property type="match status" value="1"/>
</dbReference>
<evidence type="ECO:0000256" key="15">
    <source>
        <dbReference type="ARBA" id="ARBA00022691"/>
    </source>
</evidence>
<evidence type="ECO:0000256" key="12">
    <source>
        <dbReference type="ARBA" id="ARBA00022552"/>
    </source>
</evidence>
<dbReference type="Proteomes" id="UP000054350">
    <property type="component" value="Unassembled WGS sequence"/>
</dbReference>
<evidence type="ECO:0000256" key="29">
    <source>
        <dbReference type="ARBA" id="ARBA00032805"/>
    </source>
</evidence>
<feature type="binding site" evidence="32">
    <location>
        <position position="132"/>
    </location>
    <ligand>
        <name>GTP</name>
        <dbReference type="ChEBI" id="CHEBI:37565"/>
    </ligand>
</feature>
<evidence type="ECO:0000256" key="38">
    <source>
        <dbReference type="SAM" id="SignalP"/>
    </source>
</evidence>
<dbReference type="STRING" id="578462.A0A0L0STC5"/>
<sequence length="531" mass="57858">MFIINWFWSVLASLGLVNKNAKILFLGLDNAGKTTLLHMMKNDRLATLSPTLHPTKEELAIGGIKLTTFDLGGHVQARRIWKDYFPEVDAIVFIVDAADRKRIPEAKAELDGLLQMEELSRVPFLVLGNKIDVPGALSEDELRYYLGLHQTTGKGNASLTQGVRPIEVFMCSIVLKQGTYGLVAKQNLSQNFILDQRITDRIVDRVQPARRPTDLSDALVIEVGPGPGLLTRSLIKARGNRIIGIEKDSRFLPLLNQLTDATDGGFRVLHGDALAVSGTDILTFASTHFPTWSATTDPIHVVGNLPFNIATPLLFQLLRGTADRTGLFAREGGVATPTDMTLMFQKEVADRLTAPPGTAARSRVSVMAQVFTDVDLSMDVPRTAFVPKPNVDAAVVHLVPRAHLPREAAEVTAKTGRAFFDVLEDTARRAFAQRRKTVKNSLGSFYTAECVEDMLHAAAIDPAVRAQDLTTDEFCRLAAASVAFPTLHERAAKRAGRDVRAAKSRAQAAAAAQEEVATESAPPTGAEQERS</sequence>
<dbReference type="OrthoDB" id="16079at2759"/>
<dbReference type="GO" id="GO:0052909">
    <property type="term" value="F:18S rRNA (adenine(1779)-N(6)/adenine(1780)-N(6))-dimethyltransferase activity"/>
    <property type="evidence" value="ECO:0007669"/>
    <property type="project" value="UniProtKB-EC"/>
</dbReference>
<dbReference type="GO" id="GO:0005789">
    <property type="term" value="C:endoplasmic reticulum membrane"/>
    <property type="evidence" value="ECO:0007669"/>
    <property type="project" value="UniProtKB-SubCell"/>
</dbReference>
<dbReference type="Gene3D" id="1.10.8.100">
    <property type="entry name" value="Ribosomal RNA adenine dimethylase-like, domain 2"/>
    <property type="match status" value="1"/>
</dbReference>
<dbReference type="Pfam" id="PF00025">
    <property type="entry name" value="Arf"/>
    <property type="match status" value="1"/>
</dbReference>
<comment type="function">
    <text evidence="1">Specifically dimethylates two adjacent adenosines in the loop of a conserved hairpin near the 3'-end of 18S rRNA in the 40S particle.</text>
</comment>
<keyword evidence="16 32" id="KW-0547">Nucleotide-binding</keyword>
<dbReference type="PROSITE" id="PS01131">
    <property type="entry name" value="RRNA_A_DIMETH"/>
    <property type="match status" value="1"/>
</dbReference>
<dbReference type="InterPro" id="IPR020596">
    <property type="entry name" value="rRNA_Ade_Mease_Trfase_CS"/>
</dbReference>
<dbReference type="NCBIfam" id="TIGR00231">
    <property type="entry name" value="small_GTP"/>
    <property type="match status" value="1"/>
</dbReference>
<feature type="binding site" evidence="33">
    <location>
        <begin position="27"/>
        <end position="34"/>
    </location>
    <ligand>
        <name>GTP</name>
        <dbReference type="ChEBI" id="CHEBI:37565"/>
    </ligand>
</feature>
<dbReference type="SUPFAM" id="SSF53335">
    <property type="entry name" value="S-adenosyl-L-methionine-dependent methyltransferases"/>
    <property type="match status" value="1"/>
</dbReference>
<evidence type="ECO:0000256" key="14">
    <source>
        <dbReference type="ARBA" id="ARBA00022679"/>
    </source>
</evidence>
<dbReference type="GO" id="GO:0005525">
    <property type="term" value="F:GTP binding"/>
    <property type="evidence" value="ECO:0007669"/>
    <property type="project" value="UniProtKB-KW"/>
</dbReference>
<evidence type="ECO:0000256" key="20">
    <source>
        <dbReference type="ARBA" id="ARBA00022892"/>
    </source>
</evidence>
<dbReference type="InterPro" id="IPR023165">
    <property type="entry name" value="rRNA_Ade_diMease-like_C"/>
</dbReference>
<keyword evidence="19 35" id="KW-0694">RNA-binding</keyword>
<dbReference type="GO" id="GO:0006886">
    <property type="term" value="P:intracellular protein transport"/>
    <property type="evidence" value="ECO:0007669"/>
    <property type="project" value="InterPro"/>
</dbReference>
<keyword evidence="20 36" id="KW-0931">ER-Golgi transport</keyword>
<comment type="similarity">
    <text evidence="35">Belongs to the class I-like SAM-binding methyltransferase superfamily. rRNA adenine N(6)-methyltransferase family.</text>
</comment>
<comment type="similarity">
    <text evidence="5 36">Belongs to the small GTPase superfamily. SAR1 family.</text>
</comment>
<dbReference type="PROSITE" id="PS51422">
    <property type="entry name" value="SAR1"/>
    <property type="match status" value="1"/>
</dbReference>
<dbReference type="GO" id="GO:0003924">
    <property type="term" value="F:GTPase activity"/>
    <property type="evidence" value="ECO:0007669"/>
    <property type="project" value="InterPro"/>
</dbReference>
<dbReference type="AlphaFoldDB" id="A0A0L0STC5"/>
<evidence type="ECO:0000256" key="23">
    <source>
        <dbReference type="ARBA" id="ARBA00023134"/>
    </source>
</evidence>
<dbReference type="InterPro" id="IPR006687">
    <property type="entry name" value="Small_GTPase_SAR1"/>
</dbReference>
<dbReference type="Gene3D" id="3.40.50.150">
    <property type="entry name" value="Vaccinia Virus protein VP39"/>
    <property type="match status" value="1"/>
</dbReference>
<keyword evidence="24" id="KW-0472">Membrane</keyword>
<feature type="binding site" evidence="32">
    <location>
        <position position="129"/>
    </location>
    <ligand>
        <name>GTP</name>
        <dbReference type="ChEBI" id="CHEBI:37565"/>
    </ligand>
</feature>
<feature type="binding site" evidence="35">
    <location>
        <position position="272"/>
    </location>
    <ligand>
        <name>S-adenosyl-L-methionine</name>
        <dbReference type="ChEBI" id="CHEBI:59789"/>
    </ligand>
</feature>
<feature type="binding site" evidence="32">
    <location>
        <position position="174"/>
    </location>
    <ligand>
        <name>GTP</name>
        <dbReference type="ChEBI" id="CHEBI:37565"/>
    </ligand>
</feature>
<evidence type="ECO:0000256" key="11">
    <source>
        <dbReference type="ARBA" id="ARBA00022448"/>
    </source>
</evidence>
<evidence type="ECO:0000259" key="39">
    <source>
        <dbReference type="SMART" id="SM00650"/>
    </source>
</evidence>
<comment type="function">
    <text evidence="26">Mitochondrial transcription factor that confers selective promoter recognition on the core subunit of the yeast mitochondrial RNA polymerase. Interacts with DNA in a non-specific manner.</text>
</comment>
<dbReference type="PROSITE" id="PS51689">
    <property type="entry name" value="SAM_RNA_A_N6_MT"/>
    <property type="match status" value="1"/>
</dbReference>
<evidence type="ECO:0000256" key="8">
    <source>
        <dbReference type="ARBA" id="ARBA00015387"/>
    </source>
</evidence>
<feature type="binding site" evidence="35">
    <location>
        <position position="304"/>
    </location>
    <ligand>
        <name>S-adenosyl-L-methionine</name>
        <dbReference type="ChEBI" id="CHEBI:59789"/>
    </ligand>
</feature>
<keyword evidence="11 36" id="KW-0813">Transport</keyword>
<dbReference type="FunFam" id="3.40.50.300:FF:000161">
    <property type="entry name" value="Small COPII coat GTPase"/>
    <property type="match status" value="1"/>
</dbReference>
<dbReference type="InterPro" id="IPR006689">
    <property type="entry name" value="Small_GTPase_ARF/SAR"/>
</dbReference>
<evidence type="ECO:0000256" key="33">
    <source>
        <dbReference type="PIRSR" id="PIRSR606689-1"/>
    </source>
</evidence>
<dbReference type="GO" id="GO:0003723">
    <property type="term" value="F:RNA binding"/>
    <property type="evidence" value="ECO:0007669"/>
    <property type="project" value="UniProtKB-UniRule"/>
</dbReference>
<feature type="binding site" evidence="32">
    <location>
        <position position="32"/>
    </location>
    <ligand>
        <name>GTP</name>
        <dbReference type="ChEBI" id="CHEBI:37565"/>
    </ligand>
</feature>
<keyword evidence="38" id="KW-0732">Signal</keyword>
<reference evidence="40 41" key="1">
    <citation type="submission" date="2009-11" db="EMBL/GenBank/DDBJ databases">
        <title>Annotation of Allomyces macrogynus ATCC 38327.</title>
        <authorList>
            <consortium name="The Broad Institute Genome Sequencing Platform"/>
            <person name="Russ C."/>
            <person name="Cuomo C."/>
            <person name="Burger G."/>
            <person name="Gray M.W."/>
            <person name="Holland P.W.H."/>
            <person name="King N."/>
            <person name="Lang F.B.F."/>
            <person name="Roger A.J."/>
            <person name="Ruiz-Trillo I."/>
            <person name="Young S.K."/>
            <person name="Zeng Q."/>
            <person name="Gargeya S."/>
            <person name="Fitzgerald M."/>
            <person name="Haas B."/>
            <person name="Abouelleil A."/>
            <person name="Alvarado L."/>
            <person name="Arachchi H.M."/>
            <person name="Berlin A."/>
            <person name="Chapman S.B."/>
            <person name="Gearin G."/>
            <person name="Goldberg J."/>
            <person name="Griggs A."/>
            <person name="Gujja S."/>
            <person name="Hansen M."/>
            <person name="Heiman D."/>
            <person name="Howarth C."/>
            <person name="Larimer J."/>
            <person name="Lui A."/>
            <person name="MacDonald P.J.P."/>
            <person name="McCowen C."/>
            <person name="Montmayeur A."/>
            <person name="Murphy C."/>
            <person name="Neiman D."/>
            <person name="Pearson M."/>
            <person name="Priest M."/>
            <person name="Roberts A."/>
            <person name="Saif S."/>
            <person name="Shea T."/>
            <person name="Sisk P."/>
            <person name="Stolte C."/>
            <person name="Sykes S."/>
            <person name="Wortman J."/>
            <person name="Nusbaum C."/>
            <person name="Birren B."/>
        </authorList>
    </citation>
    <scope>NUCLEOTIDE SEQUENCE [LARGE SCALE GENOMIC DNA]</scope>
    <source>
        <strain evidence="40 41">ATCC 38327</strain>
    </source>
</reference>
<dbReference type="eggNOG" id="KOG0077">
    <property type="taxonomic scope" value="Eukaryota"/>
</dbReference>
<dbReference type="SMART" id="SM00650">
    <property type="entry name" value="rADc"/>
    <property type="match status" value="1"/>
</dbReference>
<comment type="catalytic activity">
    <reaction evidence="30">
        <text>adenosine(1779)/adenosine(1780) in 18S rRNA + 4 S-adenosyl-L-methionine = N(6)-dimethyladenosine(1779)/N(6)-dimethyladenosine(1780) in 18S rRNA + 4 S-adenosyl-L-homocysteine + 4 H(+)</text>
        <dbReference type="Rhea" id="RHEA:42780"/>
        <dbReference type="Rhea" id="RHEA-COMP:10234"/>
        <dbReference type="Rhea" id="RHEA-COMP:10236"/>
        <dbReference type="ChEBI" id="CHEBI:15378"/>
        <dbReference type="ChEBI" id="CHEBI:57856"/>
        <dbReference type="ChEBI" id="CHEBI:59789"/>
        <dbReference type="ChEBI" id="CHEBI:74411"/>
        <dbReference type="ChEBI" id="CHEBI:74493"/>
        <dbReference type="EC" id="2.1.1.183"/>
    </reaction>
</comment>
<proteinExistence type="inferred from homology"/>
<evidence type="ECO:0000256" key="26">
    <source>
        <dbReference type="ARBA" id="ARBA00024915"/>
    </source>
</evidence>
<evidence type="ECO:0000256" key="13">
    <source>
        <dbReference type="ARBA" id="ARBA00022603"/>
    </source>
</evidence>
<feature type="region of interest" description="Disordered" evidence="37">
    <location>
        <begin position="498"/>
        <end position="531"/>
    </location>
</feature>
<keyword evidence="25" id="KW-0968">Cytoplasmic vesicle</keyword>
<evidence type="ECO:0000256" key="25">
    <source>
        <dbReference type="ARBA" id="ARBA00023329"/>
    </source>
</evidence>
<evidence type="ECO:0000256" key="21">
    <source>
        <dbReference type="ARBA" id="ARBA00022927"/>
    </source>
</evidence>
<evidence type="ECO:0000256" key="5">
    <source>
        <dbReference type="ARBA" id="ARBA00007507"/>
    </source>
</evidence>
<evidence type="ECO:0000256" key="6">
    <source>
        <dbReference type="ARBA" id="ARBA00012302"/>
    </source>
</evidence>
<dbReference type="GO" id="GO:0000139">
    <property type="term" value="C:Golgi membrane"/>
    <property type="evidence" value="ECO:0007669"/>
    <property type="project" value="UniProtKB-SubCell"/>
</dbReference>
<feature type="binding site" evidence="33">
    <location>
        <begin position="129"/>
        <end position="132"/>
    </location>
    <ligand>
        <name>GTP</name>
        <dbReference type="ChEBI" id="CHEBI:37565"/>
    </ligand>
</feature>
<evidence type="ECO:0000256" key="22">
    <source>
        <dbReference type="ARBA" id="ARBA00023034"/>
    </source>
</evidence>
<feature type="binding site" evidence="33">
    <location>
        <position position="73"/>
    </location>
    <ligand>
        <name>GTP</name>
        <dbReference type="ChEBI" id="CHEBI:37565"/>
    </ligand>
</feature>
<feature type="binding site" evidence="32">
    <location>
        <position position="35"/>
    </location>
    <ligand>
        <name>GTP</name>
        <dbReference type="ChEBI" id="CHEBI:37565"/>
    </ligand>
</feature>
<protein>
    <recommendedName>
        <fullName evidence="8">Dimethyladenosine transferase</fullName>
        <ecNumber evidence="6">2.1.1.183</ecNumber>
    </recommendedName>
    <alternativeName>
        <fullName evidence="28">18S rRNA (adenine(1779)-N(6)/adenine(1780)-N(6))-dimethyltransferase</fullName>
    </alternativeName>
    <alternativeName>
        <fullName evidence="27">18S rRNA dimethylase</fullName>
    </alternativeName>
    <alternativeName>
        <fullName evidence="7">Mitochondrial transcription factor 1</fullName>
    </alternativeName>
    <alternativeName>
        <fullName evidence="29">S-adenosylmethionine-6-N', N'-adenosyl(rRNA) dimethyltransferase</fullName>
    </alternativeName>
    <alternativeName>
        <fullName evidence="9 10">Small COPII Coat GTPase SAR1</fullName>
    </alternativeName>
</protein>
<feature type="chain" id="PRO_5005548292" description="Dimethyladenosine transferase" evidence="38">
    <location>
        <begin position="22"/>
        <end position="531"/>
    </location>
</feature>
<dbReference type="SMART" id="SM00177">
    <property type="entry name" value="ARF"/>
    <property type="match status" value="1"/>
</dbReference>
<feature type="binding site" evidence="32">
    <location>
        <position position="30"/>
    </location>
    <ligand>
        <name>GTP</name>
        <dbReference type="ChEBI" id="CHEBI:37565"/>
    </ligand>
</feature>
<evidence type="ECO:0000256" key="32">
    <source>
        <dbReference type="PIRSR" id="PIRSR606687-2"/>
    </source>
</evidence>
<evidence type="ECO:0000256" key="10">
    <source>
        <dbReference type="ARBA" id="ARBA00021124"/>
    </source>
</evidence>
<evidence type="ECO:0000256" key="34">
    <source>
        <dbReference type="PIRSR" id="PIRSR606689-2"/>
    </source>
</evidence>
<comment type="subcellular location">
    <subcellularLocation>
        <location evidence="3">Cytoplasmic vesicle</location>
        <location evidence="3">COPII-coated vesicle membrane</location>
        <topology evidence="3">Peripheral membrane protein</topology>
        <orientation evidence="3">Cytoplasmic side</orientation>
    </subcellularLocation>
    <subcellularLocation>
        <location evidence="4">Endoplasmic reticulum membrane</location>
        <topology evidence="4">Peripheral membrane protein</topology>
        <orientation evidence="4">Cytoplasmic side</orientation>
    </subcellularLocation>
    <subcellularLocation>
        <location evidence="2">Golgi apparatus membrane</location>
        <topology evidence="2">Peripheral membrane protein</topology>
        <orientation evidence="2">Cytoplasmic side</orientation>
    </subcellularLocation>
</comment>
<name>A0A0L0STC5_ALLM3</name>
<gene>
    <name evidence="40" type="ORF">AMAG_19206</name>
</gene>
<keyword evidence="17" id="KW-0378">Hydrolase</keyword>
<feature type="binding site" evidence="34">
    <location>
        <position position="34"/>
    </location>
    <ligand>
        <name>Mg(2+)</name>
        <dbReference type="ChEBI" id="CHEBI:18420"/>
    </ligand>
</feature>
<dbReference type="InterPro" id="IPR020598">
    <property type="entry name" value="rRNA_Ade_methylase_Trfase_N"/>
</dbReference>
<feature type="binding site" evidence="32">
    <location>
        <position position="33"/>
    </location>
    <ligand>
        <name>GTP</name>
        <dbReference type="ChEBI" id="CHEBI:37565"/>
    </ligand>
</feature>
<dbReference type="PANTHER" id="PTHR45684">
    <property type="entry name" value="RE74312P"/>
    <property type="match status" value="1"/>
</dbReference>
<dbReference type="SUPFAM" id="SSF52540">
    <property type="entry name" value="P-loop containing nucleoside triphosphate hydrolases"/>
    <property type="match status" value="1"/>
</dbReference>
<feature type="binding site" evidence="32">
    <location>
        <position position="130"/>
    </location>
    <ligand>
        <name>GTP</name>
        <dbReference type="ChEBI" id="CHEBI:37565"/>
    </ligand>
</feature>
<keyword evidence="21 36" id="KW-0653">Protein transport</keyword>
<accession>A0A0L0STC5</accession>
<dbReference type="eggNOG" id="KOG0821">
    <property type="taxonomic scope" value="Eukaryota"/>
</dbReference>
<evidence type="ECO:0000256" key="30">
    <source>
        <dbReference type="ARBA" id="ARBA00049478"/>
    </source>
</evidence>
<keyword evidence="22 36" id="KW-0333">Golgi apparatus</keyword>
<dbReference type="CDD" id="cd00879">
    <property type="entry name" value="Sar1"/>
    <property type="match status" value="1"/>
</dbReference>
<reference evidence="41" key="2">
    <citation type="submission" date="2009-11" db="EMBL/GenBank/DDBJ databases">
        <title>The Genome Sequence of Allomyces macrogynus strain ATCC 38327.</title>
        <authorList>
            <consortium name="The Broad Institute Genome Sequencing Platform"/>
            <person name="Russ C."/>
            <person name="Cuomo C."/>
            <person name="Shea T."/>
            <person name="Young S.K."/>
            <person name="Zeng Q."/>
            <person name="Koehrsen M."/>
            <person name="Haas B."/>
            <person name="Borodovsky M."/>
            <person name="Guigo R."/>
            <person name="Alvarado L."/>
            <person name="Berlin A."/>
            <person name="Borenstein D."/>
            <person name="Chen Z."/>
            <person name="Engels R."/>
            <person name="Freedman E."/>
            <person name="Gellesch M."/>
            <person name="Goldberg J."/>
            <person name="Griggs A."/>
            <person name="Gujja S."/>
            <person name="Heiman D."/>
            <person name="Hepburn T."/>
            <person name="Howarth C."/>
            <person name="Jen D."/>
            <person name="Larson L."/>
            <person name="Lewis B."/>
            <person name="Mehta T."/>
            <person name="Park D."/>
            <person name="Pearson M."/>
            <person name="Roberts A."/>
            <person name="Saif S."/>
            <person name="Shenoy N."/>
            <person name="Sisk P."/>
            <person name="Stolte C."/>
            <person name="Sykes S."/>
            <person name="Walk T."/>
            <person name="White J."/>
            <person name="Yandava C."/>
            <person name="Burger G."/>
            <person name="Gray M.W."/>
            <person name="Holland P.W.H."/>
            <person name="King N."/>
            <person name="Lang F.B.F."/>
            <person name="Roger A.J."/>
            <person name="Ruiz-Trillo I."/>
            <person name="Lander E."/>
            <person name="Nusbaum C."/>
        </authorList>
    </citation>
    <scope>NUCLEOTIDE SEQUENCE [LARGE SCALE GENOMIC DNA]</scope>
    <source>
        <strain evidence="41">ATCC 38327</strain>
    </source>
</reference>
<dbReference type="VEuPathDB" id="FungiDB:AMAG_19206"/>
<keyword evidence="14 35" id="KW-0808">Transferase</keyword>
<evidence type="ECO:0000256" key="19">
    <source>
        <dbReference type="ARBA" id="ARBA00022884"/>
    </source>
</evidence>
<keyword evidence="31" id="KW-0479">Metal-binding</keyword>
<feature type="compositionally biased region" description="Low complexity" evidence="37">
    <location>
        <begin position="504"/>
        <end position="521"/>
    </location>
</feature>
<dbReference type="PRINTS" id="PR00328">
    <property type="entry name" value="SAR1GTPBP"/>
</dbReference>
<evidence type="ECO:0000256" key="28">
    <source>
        <dbReference type="ARBA" id="ARBA00032445"/>
    </source>
</evidence>
<evidence type="ECO:0000256" key="9">
    <source>
        <dbReference type="ARBA" id="ARBA00019961"/>
    </source>
</evidence>
<keyword evidence="12" id="KW-0698">rRNA processing</keyword>
<dbReference type="GO" id="GO:0046872">
    <property type="term" value="F:metal ion binding"/>
    <property type="evidence" value="ECO:0007669"/>
    <property type="project" value="UniProtKB-KW"/>
</dbReference>
<feature type="binding site" evidence="31">
    <location>
        <position position="29"/>
    </location>
    <ligand>
        <name>Mg(2+)</name>
        <dbReference type="ChEBI" id="CHEBI:18420"/>
    </ligand>
</feature>
<dbReference type="HAMAP" id="MF_00607">
    <property type="entry name" value="16SrRNA_methyltr_A"/>
    <property type="match status" value="1"/>
</dbReference>
<keyword evidence="15 35" id="KW-0949">S-adenosyl-L-methionine</keyword>
<evidence type="ECO:0000256" key="4">
    <source>
        <dbReference type="ARBA" id="ARBA00004397"/>
    </source>
</evidence>
<dbReference type="InterPro" id="IPR011530">
    <property type="entry name" value="rRNA_adenine_dimethylase"/>
</dbReference>
<dbReference type="Gene3D" id="3.40.50.300">
    <property type="entry name" value="P-loop containing nucleotide triphosphate hydrolases"/>
    <property type="match status" value="1"/>
</dbReference>
<evidence type="ECO:0000256" key="2">
    <source>
        <dbReference type="ARBA" id="ARBA00004255"/>
    </source>
</evidence>
<dbReference type="InterPro" id="IPR029063">
    <property type="entry name" value="SAM-dependent_MTases_sf"/>
</dbReference>
<feature type="signal peptide" evidence="38">
    <location>
        <begin position="1"/>
        <end position="21"/>
    </location>
</feature>
<feature type="domain" description="Ribosomal RNA adenine methylase transferase N-terminal" evidence="39">
    <location>
        <begin position="198"/>
        <end position="402"/>
    </location>
</feature>
<evidence type="ECO:0000313" key="41">
    <source>
        <dbReference type="Proteomes" id="UP000054350"/>
    </source>
</evidence>
<evidence type="ECO:0000256" key="36">
    <source>
        <dbReference type="RuleBase" id="RU003926"/>
    </source>
</evidence>
<evidence type="ECO:0000256" key="35">
    <source>
        <dbReference type="PROSITE-ProRule" id="PRU01026"/>
    </source>
</evidence>
<feature type="binding site" evidence="34">
    <location>
        <position position="51"/>
    </location>
    <ligand>
        <name>Mg(2+)</name>
        <dbReference type="ChEBI" id="CHEBI:18420"/>
    </ligand>
</feature>
<evidence type="ECO:0000256" key="18">
    <source>
        <dbReference type="ARBA" id="ARBA00022824"/>
    </source>
</evidence>
<evidence type="ECO:0000256" key="7">
    <source>
        <dbReference type="ARBA" id="ARBA00013836"/>
    </source>
</evidence>
<dbReference type="EC" id="2.1.1.183" evidence="6"/>
<evidence type="ECO:0000313" key="40">
    <source>
        <dbReference type="EMBL" id="KNE65756.1"/>
    </source>
</evidence>
<evidence type="ECO:0000256" key="16">
    <source>
        <dbReference type="ARBA" id="ARBA00022741"/>
    </source>
</evidence>
<keyword evidence="18 36" id="KW-0256">Endoplasmic reticulum</keyword>
<dbReference type="InterPro" id="IPR001737">
    <property type="entry name" value="KsgA/Erm"/>
</dbReference>
<evidence type="ECO:0000256" key="37">
    <source>
        <dbReference type="SAM" id="MobiDB-lite"/>
    </source>
</evidence>
<evidence type="ECO:0000256" key="24">
    <source>
        <dbReference type="ARBA" id="ARBA00023136"/>
    </source>
</evidence>
<keyword evidence="13 35" id="KW-0489">Methyltransferase</keyword>
<organism evidence="40 41">
    <name type="scientific">Allomyces macrogynus (strain ATCC 38327)</name>
    <name type="common">Allomyces javanicus var. macrogynus</name>
    <dbReference type="NCBI Taxonomy" id="578462"/>
    <lineage>
        <taxon>Eukaryota</taxon>
        <taxon>Fungi</taxon>
        <taxon>Fungi incertae sedis</taxon>
        <taxon>Blastocladiomycota</taxon>
        <taxon>Blastocladiomycetes</taxon>
        <taxon>Blastocladiales</taxon>
        <taxon>Blastocladiaceae</taxon>
        <taxon>Allomyces</taxon>
    </lineage>
</organism>
<feature type="binding site" evidence="35">
    <location>
        <position position="191"/>
    </location>
    <ligand>
        <name>S-adenosyl-L-methionine</name>
        <dbReference type="ChEBI" id="CHEBI:59789"/>
    </ligand>
</feature>
<keyword evidence="31" id="KW-0460">Magnesium</keyword>
<keyword evidence="41" id="KW-1185">Reference proteome</keyword>
<keyword evidence="23 33" id="KW-0342">GTP-binding</keyword>
<feature type="binding site" evidence="35">
    <location>
        <position position="224"/>
    </location>
    <ligand>
        <name>S-adenosyl-L-methionine</name>
        <dbReference type="ChEBI" id="CHEBI:59789"/>
    </ligand>
</feature>